<sequence length="332" mass="36190">MHLETHVDALCQADKCAATATAAAAATRVGSDVDGVLRSRSRGRSNTTSIRTPRCPGAVEYAAYQGEEEALVREGDAGERGVPGKIQRRREVCASERVDHRLVVDGISGATSSAPVAYTPRGFDSLARGQGVRRTLRGVRGAERVCCGHGGGVDGDLGFSSSECPVSIRPRFKVRCLKVERGSRDDDFSVFTVDGDRPQNVFDCATYGTPTPDLGLFEEFTVPMPAATLKNFEACAARPQLSMNGCFYFRLPVFPLSPLNVVHHTIFDPCPQHTPRLWVQDPLFKGVDEATVIVERFELVQRLLGWDAWGMVVLVCRSSARVARATMRAFEV</sequence>
<gene>
    <name evidence="1" type="ORF">R3P38DRAFT_2756408</name>
</gene>
<organism evidence="1 2">
    <name type="scientific">Favolaschia claudopus</name>
    <dbReference type="NCBI Taxonomy" id="2862362"/>
    <lineage>
        <taxon>Eukaryota</taxon>
        <taxon>Fungi</taxon>
        <taxon>Dikarya</taxon>
        <taxon>Basidiomycota</taxon>
        <taxon>Agaricomycotina</taxon>
        <taxon>Agaricomycetes</taxon>
        <taxon>Agaricomycetidae</taxon>
        <taxon>Agaricales</taxon>
        <taxon>Marasmiineae</taxon>
        <taxon>Mycenaceae</taxon>
        <taxon>Favolaschia</taxon>
    </lineage>
</organism>
<name>A0AAW0EGA5_9AGAR</name>
<dbReference type="AlphaFoldDB" id="A0AAW0EGA5"/>
<protein>
    <submittedName>
        <fullName evidence="1">Uncharacterized protein</fullName>
    </submittedName>
</protein>
<keyword evidence="2" id="KW-1185">Reference proteome</keyword>
<reference evidence="1 2" key="1">
    <citation type="journal article" date="2024" name="J Genomics">
        <title>Draft genome sequencing and assembly of Favolaschia claudopus CIRM-BRFM 2984 isolated from oak limbs.</title>
        <authorList>
            <person name="Navarro D."/>
            <person name="Drula E."/>
            <person name="Chaduli D."/>
            <person name="Cazenave R."/>
            <person name="Ahrendt S."/>
            <person name="Wang J."/>
            <person name="Lipzen A."/>
            <person name="Daum C."/>
            <person name="Barry K."/>
            <person name="Grigoriev I.V."/>
            <person name="Favel A."/>
            <person name="Rosso M.N."/>
            <person name="Martin F."/>
        </authorList>
    </citation>
    <scope>NUCLEOTIDE SEQUENCE [LARGE SCALE GENOMIC DNA]</scope>
    <source>
        <strain evidence="1 2">CIRM-BRFM 2984</strain>
    </source>
</reference>
<evidence type="ECO:0000313" key="1">
    <source>
        <dbReference type="EMBL" id="KAK7063485.1"/>
    </source>
</evidence>
<accession>A0AAW0EGA5</accession>
<evidence type="ECO:0000313" key="2">
    <source>
        <dbReference type="Proteomes" id="UP001362999"/>
    </source>
</evidence>
<dbReference type="Proteomes" id="UP001362999">
    <property type="component" value="Unassembled WGS sequence"/>
</dbReference>
<comment type="caution">
    <text evidence="1">The sequence shown here is derived from an EMBL/GenBank/DDBJ whole genome shotgun (WGS) entry which is preliminary data.</text>
</comment>
<proteinExistence type="predicted"/>
<dbReference type="EMBL" id="JAWWNJ010000001">
    <property type="protein sequence ID" value="KAK7063485.1"/>
    <property type="molecule type" value="Genomic_DNA"/>
</dbReference>